<feature type="non-terminal residue" evidence="1">
    <location>
        <position position="44"/>
    </location>
</feature>
<name>X0UN95_9ZZZZ</name>
<dbReference type="AlphaFoldDB" id="X0UN95"/>
<dbReference type="InterPro" id="IPR011004">
    <property type="entry name" value="Trimer_LpxA-like_sf"/>
</dbReference>
<dbReference type="EMBL" id="BARS01023787">
    <property type="protein sequence ID" value="GAG00772.1"/>
    <property type="molecule type" value="Genomic_DNA"/>
</dbReference>
<dbReference type="SUPFAM" id="SSF51161">
    <property type="entry name" value="Trimeric LpxA-like enzymes"/>
    <property type="match status" value="1"/>
</dbReference>
<sequence>MVNSFDGKTPAIGEGSYVHPSADVFGAVAIGSGCWIGPGARIRG</sequence>
<evidence type="ECO:0000313" key="1">
    <source>
        <dbReference type="EMBL" id="GAG00772.1"/>
    </source>
</evidence>
<proteinExistence type="predicted"/>
<gene>
    <name evidence="1" type="ORF">S01H1_37852</name>
</gene>
<protein>
    <submittedName>
        <fullName evidence="1">Uncharacterized protein</fullName>
    </submittedName>
</protein>
<comment type="caution">
    <text evidence="1">The sequence shown here is derived from an EMBL/GenBank/DDBJ whole genome shotgun (WGS) entry which is preliminary data.</text>
</comment>
<dbReference type="Gene3D" id="2.160.10.10">
    <property type="entry name" value="Hexapeptide repeat proteins"/>
    <property type="match status" value="1"/>
</dbReference>
<organism evidence="1">
    <name type="scientific">marine sediment metagenome</name>
    <dbReference type="NCBI Taxonomy" id="412755"/>
    <lineage>
        <taxon>unclassified sequences</taxon>
        <taxon>metagenomes</taxon>
        <taxon>ecological metagenomes</taxon>
    </lineage>
</organism>
<reference evidence="1" key="1">
    <citation type="journal article" date="2014" name="Front. Microbiol.">
        <title>High frequency of phylogenetically diverse reductive dehalogenase-homologous genes in deep subseafloor sedimentary metagenomes.</title>
        <authorList>
            <person name="Kawai M."/>
            <person name="Futagami T."/>
            <person name="Toyoda A."/>
            <person name="Takaki Y."/>
            <person name="Nishi S."/>
            <person name="Hori S."/>
            <person name="Arai W."/>
            <person name="Tsubouchi T."/>
            <person name="Morono Y."/>
            <person name="Uchiyama I."/>
            <person name="Ito T."/>
            <person name="Fujiyama A."/>
            <person name="Inagaki F."/>
            <person name="Takami H."/>
        </authorList>
    </citation>
    <scope>NUCLEOTIDE SEQUENCE</scope>
    <source>
        <strain evidence="1">Expedition CK06-06</strain>
    </source>
</reference>
<accession>X0UN95</accession>